<dbReference type="RefSeq" id="XP_013338911.1">
    <property type="nucleotide sequence ID" value="XM_013483457.1"/>
</dbReference>
<sequence>MTKPNPNDGLAVRKTQATMSTRKRRLPTSELEATVPASQKPKVKRRQRDLLEEERGEDFDKPLSCFSTDDIAYIRNLGFRVPTRKVNIYSEPKHYYISVFSYFLPPILINANIEDEHTYESWCKLFNLAGGPDNSKYGATIFKNFDYDQEKADTLLRGAQLLQWFHDSPHEKCGFDIIMPEIHPLHGKVDGVPVDVPKFEDARTTLDLFQLKAKYKKFISNMKIKDGEVTTSDLELMLQSPNLDVGQRNLFSAITQVAFEARDFNAFTEFLIKSHAINAGARDAKVKELPKVKKGAIREPGDGGTEGEVGKVHALFKQVVGHKTNNEDVEIEEQNLDSTIAETWVREHRSLNKVGG</sequence>
<evidence type="ECO:0000313" key="2">
    <source>
        <dbReference type="EMBL" id="KEQ90441.1"/>
    </source>
</evidence>
<evidence type="ECO:0000313" key="3">
    <source>
        <dbReference type="Proteomes" id="UP000030641"/>
    </source>
</evidence>
<dbReference type="InParanoid" id="A0A074YUC3"/>
<gene>
    <name evidence="2" type="ORF">AUEXF2481DRAFT_33979</name>
</gene>
<dbReference type="HOGENOM" id="CLU_778414_0_0_1"/>
<accession>A0A074YUC3</accession>
<reference evidence="2 3" key="1">
    <citation type="journal article" date="2014" name="BMC Genomics">
        <title>Genome sequencing of four Aureobasidium pullulans varieties: biotechnological potential, stress tolerance, and description of new species.</title>
        <authorList>
            <person name="Gostin Ar C."/>
            <person name="Ohm R.A."/>
            <person name="Kogej T."/>
            <person name="Sonjak S."/>
            <person name="Turk M."/>
            <person name="Zajc J."/>
            <person name="Zalar P."/>
            <person name="Grube M."/>
            <person name="Sun H."/>
            <person name="Han J."/>
            <person name="Sharma A."/>
            <person name="Chiniquy J."/>
            <person name="Ngan C.Y."/>
            <person name="Lipzen A."/>
            <person name="Barry K."/>
            <person name="Grigoriev I.V."/>
            <person name="Gunde-Cimerman N."/>
        </authorList>
    </citation>
    <scope>NUCLEOTIDE SEQUENCE [LARGE SCALE GENOMIC DNA]</scope>
    <source>
        <strain evidence="2 3">EXF-2481</strain>
    </source>
</reference>
<evidence type="ECO:0000256" key="1">
    <source>
        <dbReference type="SAM" id="MobiDB-lite"/>
    </source>
</evidence>
<organism evidence="2 3">
    <name type="scientific">Aureobasidium subglaciale (strain EXF-2481)</name>
    <name type="common">Aureobasidium pullulans var. subglaciale</name>
    <dbReference type="NCBI Taxonomy" id="1043005"/>
    <lineage>
        <taxon>Eukaryota</taxon>
        <taxon>Fungi</taxon>
        <taxon>Dikarya</taxon>
        <taxon>Ascomycota</taxon>
        <taxon>Pezizomycotina</taxon>
        <taxon>Dothideomycetes</taxon>
        <taxon>Dothideomycetidae</taxon>
        <taxon>Dothideales</taxon>
        <taxon>Saccotheciaceae</taxon>
        <taxon>Aureobasidium</taxon>
    </lineage>
</organism>
<keyword evidence="3" id="KW-1185">Reference proteome</keyword>
<name>A0A074YUC3_AURSE</name>
<feature type="region of interest" description="Disordered" evidence="1">
    <location>
        <begin position="1"/>
        <end position="55"/>
    </location>
</feature>
<dbReference type="GeneID" id="25364978"/>
<proteinExistence type="predicted"/>
<dbReference type="EMBL" id="KL584791">
    <property type="protein sequence ID" value="KEQ90441.1"/>
    <property type="molecule type" value="Genomic_DNA"/>
</dbReference>
<dbReference type="Proteomes" id="UP000030641">
    <property type="component" value="Unassembled WGS sequence"/>
</dbReference>
<protein>
    <submittedName>
        <fullName evidence="2">Uncharacterized protein</fullName>
    </submittedName>
</protein>
<dbReference type="AlphaFoldDB" id="A0A074YUC3"/>